<dbReference type="Pfam" id="PF03358">
    <property type="entry name" value="FMN_red"/>
    <property type="match status" value="1"/>
</dbReference>
<evidence type="ECO:0000256" key="3">
    <source>
        <dbReference type="ARBA" id="ARBA00011738"/>
    </source>
</evidence>
<evidence type="ECO:0000313" key="11">
    <source>
        <dbReference type="EMBL" id="GFR39486.1"/>
    </source>
</evidence>
<dbReference type="SUPFAM" id="SSF52218">
    <property type="entry name" value="Flavoproteins"/>
    <property type="match status" value="1"/>
</dbReference>
<comment type="similarity">
    <text evidence="2">Belongs to the azoreductase type 2 family.</text>
</comment>
<dbReference type="PANTHER" id="PTHR30543:SF21">
    <property type="entry name" value="NAD(P)H-DEPENDENT FMN REDUCTASE LOT6"/>
    <property type="match status" value="1"/>
</dbReference>
<evidence type="ECO:0000256" key="1">
    <source>
        <dbReference type="ARBA" id="ARBA00004496"/>
    </source>
</evidence>
<evidence type="ECO:0000256" key="6">
    <source>
        <dbReference type="ARBA" id="ARBA00022643"/>
    </source>
</evidence>
<evidence type="ECO:0000256" key="7">
    <source>
        <dbReference type="ARBA" id="ARBA00022857"/>
    </source>
</evidence>
<evidence type="ECO:0000256" key="4">
    <source>
        <dbReference type="ARBA" id="ARBA00022490"/>
    </source>
</evidence>
<evidence type="ECO:0000256" key="9">
    <source>
        <dbReference type="ARBA" id="ARBA00023027"/>
    </source>
</evidence>
<keyword evidence="4" id="KW-0963">Cytoplasm</keyword>
<evidence type="ECO:0000256" key="5">
    <source>
        <dbReference type="ARBA" id="ARBA00022630"/>
    </source>
</evidence>
<evidence type="ECO:0000256" key="8">
    <source>
        <dbReference type="ARBA" id="ARBA00023002"/>
    </source>
</evidence>
<proteinExistence type="inferred from homology"/>
<dbReference type="InterPro" id="IPR050712">
    <property type="entry name" value="NAD(P)H-dep_reductase"/>
</dbReference>
<comment type="subcellular location">
    <subcellularLocation>
        <location evidence="1">Cytoplasm</location>
    </subcellularLocation>
</comment>
<dbReference type="PANTHER" id="PTHR30543">
    <property type="entry name" value="CHROMATE REDUCTASE"/>
    <property type="match status" value="1"/>
</dbReference>
<evidence type="ECO:0000256" key="2">
    <source>
        <dbReference type="ARBA" id="ARBA00009428"/>
    </source>
</evidence>
<keyword evidence="8" id="KW-0560">Oxidoreductase</keyword>
<dbReference type="GO" id="GO:0016491">
    <property type="term" value="F:oxidoreductase activity"/>
    <property type="evidence" value="ECO:0007669"/>
    <property type="project" value="UniProtKB-KW"/>
</dbReference>
<keyword evidence="9" id="KW-0520">NAD</keyword>
<organism evidence="11 12">
    <name type="scientific">Insulibacter thermoxylanivorax</name>
    <dbReference type="NCBI Taxonomy" id="2749268"/>
    <lineage>
        <taxon>Bacteria</taxon>
        <taxon>Bacillati</taxon>
        <taxon>Bacillota</taxon>
        <taxon>Bacilli</taxon>
        <taxon>Bacillales</taxon>
        <taxon>Paenibacillaceae</taxon>
        <taxon>Insulibacter</taxon>
    </lineage>
</organism>
<protein>
    <submittedName>
        <fullName evidence="11">FMN reductase</fullName>
    </submittedName>
</protein>
<dbReference type="FunFam" id="3.40.50.360:FF:000052">
    <property type="entry name" value="NAD(P)H-dependent FMN reductase LOT6"/>
    <property type="match status" value="1"/>
</dbReference>
<gene>
    <name evidence="11" type="ORF">PRECH8_27820</name>
</gene>
<dbReference type="InterPro" id="IPR029039">
    <property type="entry name" value="Flavoprotein-like_sf"/>
</dbReference>
<reference evidence="11" key="2">
    <citation type="journal article" date="2021" name="Data Brief">
        <title>Draft genome sequence data of the facultative, thermophilic, xylanolytic bacterium Paenibacillus sp. strain DA-C8.</title>
        <authorList>
            <person name="Chhe C."/>
            <person name="Uke A."/>
            <person name="Baramee S."/>
            <person name="Ungkulpasvich U."/>
            <person name="Tachaapaikoon C."/>
            <person name="Pason P."/>
            <person name="Waeonukul R."/>
            <person name="Ratanakhanokchai K."/>
            <person name="Kosugi A."/>
        </authorList>
    </citation>
    <scope>NUCLEOTIDE SEQUENCE</scope>
    <source>
        <strain evidence="11">DA-C8</strain>
    </source>
</reference>
<keyword evidence="12" id="KW-1185">Reference proteome</keyword>
<keyword evidence="7" id="KW-0521">NADP</keyword>
<evidence type="ECO:0000313" key="12">
    <source>
        <dbReference type="Proteomes" id="UP000654993"/>
    </source>
</evidence>
<feature type="domain" description="NADPH-dependent FMN reductase-like" evidence="10">
    <location>
        <begin position="5"/>
        <end position="149"/>
    </location>
</feature>
<dbReference type="Proteomes" id="UP000654993">
    <property type="component" value="Unassembled WGS sequence"/>
</dbReference>
<comment type="subunit">
    <text evidence="3">Homodimer.</text>
</comment>
<dbReference type="GO" id="GO:0005829">
    <property type="term" value="C:cytosol"/>
    <property type="evidence" value="ECO:0007669"/>
    <property type="project" value="TreeGrafter"/>
</dbReference>
<dbReference type="RefSeq" id="WP_200967675.1">
    <property type="nucleotide sequence ID" value="NZ_BMAQ01000048.1"/>
</dbReference>
<dbReference type="AlphaFoldDB" id="A0A916VHC6"/>
<keyword evidence="5" id="KW-0285">Flavoprotein</keyword>
<keyword evidence="6" id="KW-0288">FMN</keyword>
<dbReference type="Gene3D" id="3.40.50.360">
    <property type="match status" value="1"/>
</dbReference>
<dbReference type="GO" id="GO:0010181">
    <property type="term" value="F:FMN binding"/>
    <property type="evidence" value="ECO:0007669"/>
    <property type="project" value="TreeGrafter"/>
</dbReference>
<accession>A0A916VHC6</accession>
<sequence>MSRNKIGIIIGSTRPGRVAEQVAKWVYDIAQQRGDADYEIVDIADYNLPIYDEPVPPSMSTEYAKEHTKKWSEKIASLDGFIFCTPEYNRATSGALKNAIDFLYYEWNNKAAAFVGWGSFLGARAVENLRIIMGELQVADVRAQVGLSLFTDFENFSVFKPGEHHTDSVNAMLDQLNAWASALKPLRSQSS</sequence>
<dbReference type="EMBL" id="BMAQ01000048">
    <property type="protein sequence ID" value="GFR39486.1"/>
    <property type="molecule type" value="Genomic_DNA"/>
</dbReference>
<name>A0A916VHC6_9BACL</name>
<evidence type="ECO:0000259" key="10">
    <source>
        <dbReference type="Pfam" id="PF03358"/>
    </source>
</evidence>
<reference evidence="11" key="1">
    <citation type="submission" date="2020-08" db="EMBL/GenBank/DDBJ databases">
        <authorList>
            <person name="Uke A."/>
            <person name="Chhe C."/>
            <person name="Baramee S."/>
            <person name="Kosugi A."/>
        </authorList>
    </citation>
    <scope>NUCLEOTIDE SEQUENCE</scope>
    <source>
        <strain evidence="11">DA-C8</strain>
    </source>
</reference>
<comment type="caution">
    <text evidence="11">The sequence shown here is derived from an EMBL/GenBank/DDBJ whole genome shotgun (WGS) entry which is preliminary data.</text>
</comment>
<dbReference type="InterPro" id="IPR005025">
    <property type="entry name" value="FMN_Rdtase-like_dom"/>
</dbReference>